<dbReference type="AlphaFoldDB" id="C6WBL3"/>
<keyword evidence="2" id="KW-1185">Reference proteome</keyword>
<dbReference type="KEGG" id="ami:Amir_1632"/>
<dbReference type="EMBL" id="CP001630">
    <property type="protein sequence ID" value="ACU35581.1"/>
    <property type="molecule type" value="Genomic_DNA"/>
</dbReference>
<dbReference type="RefSeq" id="WP_015800470.1">
    <property type="nucleotide sequence ID" value="NC_013093.1"/>
</dbReference>
<dbReference type="Proteomes" id="UP000002213">
    <property type="component" value="Chromosome"/>
</dbReference>
<evidence type="ECO:0000313" key="2">
    <source>
        <dbReference type="Proteomes" id="UP000002213"/>
    </source>
</evidence>
<evidence type="ECO:0000313" key="1">
    <source>
        <dbReference type="EMBL" id="ACU35581.1"/>
    </source>
</evidence>
<organism evidence="1 2">
    <name type="scientific">Actinosynnema mirum (strain ATCC 29888 / DSM 43827 / JCM 3225 / NBRC 14064 / NCIMB 13271 / NRRL B-12336 / IMRU 3971 / 101)</name>
    <dbReference type="NCBI Taxonomy" id="446462"/>
    <lineage>
        <taxon>Bacteria</taxon>
        <taxon>Bacillati</taxon>
        <taxon>Actinomycetota</taxon>
        <taxon>Actinomycetes</taxon>
        <taxon>Pseudonocardiales</taxon>
        <taxon>Pseudonocardiaceae</taxon>
        <taxon>Actinosynnema</taxon>
    </lineage>
</organism>
<protein>
    <submittedName>
        <fullName evidence="1">Uncharacterized protein</fullName>
    </submittedName>
</protein>
<gene>
    <name evidence="1" type="ordered locus">Amir_1632</name>
</gene>
<accession>C6WBL3</accession>
<proteinExistence type="predicted"/>
<name>C6WBL3_ACTMD</name>
<sequence length="52" mass="6170">MDTRTWRWFQARLYGLTLESRTWSYLIEVMRGSTASEASVDDLDRELGITRE</sequence>
<dbReference type="STRING" id="446462.Amir_1632"/>
<reference evidence="1 2" key="1">
    <citation type="journal article" date="2009" name="Stand. Genomic Sci.">
        <title>Complete genome sequence of Actinosynnema mirum type strain (101).</title>
        <authorList>
            <person name="Land M."/>
            <person name="Lapidus A."/>
            <person name="Mayilraj S."/>
            <person name="Chen F."/>
            <person name="Copeland A."/>
            <person name="Del Rio T.G."/>
            <person name="Nolan M."/>
            <person name="Lucas S."/>
            <person name="Tice H."/>
            <person name="Cheng J.F."/>
            <person name="Chertkov O."/>
            <person name="Bruce D."/>
            <person name="Goodwin L."/>
            <person name="Pitluck S."/>
            <person name="Rohde M."/>
            <person name="Goker M."/>
            <person name="Pati A."/>
            <person name="Ivanova N."/>
            <person name="Mavromatis K."/>
            <person name="Chen A."/>
            <person name="Palaniappan K."/>
            <person name="Hauser L."/>
            <person name="Chang Y.J."/>
            <person name="Jeffries C.C."/>
            <person name="Brettin T."/>
            <person name="Detter J.C."/>
            <person name="Han C."/>
            <person name="Chain P."/>
            <person name="Tindall B.J."/>
            <person name="Bristow J."/>
            <person name="Eisen J.A."/>
            <person name="Markowitz V."/>
            <person name="Hugenholtz P."/>
            <person name="Kyrpides N.C."/>
            <person name="Klenk H.P."/>
        </authorList>
    </citation>
    <scope>NUCLEOTIDE SEQUENCE [LARGE SCALE GENOMIC DNA]</scope>
    <source>
        <strain evidence="2">ATCC 29888 / DSM 43827 / JCM 3225 / NBRC 14064 / NCIMB 13271 / NRRL B-12336 / IMRU 3971 / 101</strain>
    </source>
</reference>
<dbReference type="HOGENOM" id="CLU_3075881_0_0_11"/>